<accession>A0ABV8C665</accession>
<evidence type="ECO:0000256" key="1">
    <source>
        <dbReference type="SAM" id="SignalP"/>
    </source>
</evidence>
<evidence type="ECO:0008006" key="4">
    <source>
        <dbReference type="Google" id="ProtNLM"/>
    </source>
</evidence>
<sequence>MRLISKALATLGSVAVLAGIGVTPALAATDYNIYESNSDGTRHARAWGSISWTNRSSFNIPTAHLRDLACDSQPVFWYIDVDNRWTGTERFHHGGCNSEASWDDVHASDIEGIRRIVIYVCRDTFIPECDSKAFSNPNF</sequence>
<protein>
    <recommendedName>
        <fullName evidence="4">Beta/Gamma crystallin</fullName>
    </recommendedName>
</protein>
<dbReference type="EMBL" id="JBHRZI010000037">
    <property type="protein sequence ID" value="MFC3897547.1"/>
    <property type="molecule type" value="Genomic_DNA"/>
</dbReference>
<organism evidence="2 3">
    <name type="scientific">Lentzea rhizosphaerae</name>
    <dbReference type="NCBI Taxonomy" id="2041025"/>
    <lineage>
        <taxon>Bacteria</taxon>
        <taxon>Bacillati</taxon>
        <taxon>Actinomycetota</taxon>
        <taxon>Actinomycetes</taxon>
        <taxon>Pseudonocardiales</taxon>
        <taxon>Pseudonocardiaceae</taxon>
        <taxon>Lentzea</taxon>
    </lineage>
</organism>
<comment type="caution">
    <text evidence="2">The sequence shown here is derived from an EMBL/GenBank/DDBJ whole genome shotgun (WGS) entry which is preliminary data.</text>
</comment>
<gene>
    <name evidence="2" type="ORF">ACFOWZ_39240</name>
</gene>
<evidence type="ECO:0000313" key="2">
    <source>
        <dbReference type="EMBL" id="MFC3897547.1"/>
    </source>
</evidence>
<dbReference type="Proteomes" id="UP001595690">
    <property type="component" value="Unassembled WGS sequence"/>
</dbReference>
<name>A0ABV8C665_9PSEU</name>
<evidence type="ECO:0000313" key="3">
    <source>
        <dbReference type="Proteomes" id="UP001595690"/>
    </source>
</evidence>
<feature type="signal peptide" evidence="1">
    <location>
        <begin position="1"/>
        <end position="27"/>
    </location>
</feature>
<keyword evidence="3" id="KW-1185">Reference proteome</keyword>
<feature type="chain" id="PRO_5045730827" description="Beta/Gamma crystallin" evidence="1">
    <location>
        <begin position="28"/>
        <end position="139"/>
    </location>
</feature>
<dbReference type="RefSeq" id="WP_382379037.1">
    <property type="nucleotide sequence ID" value="NZ_JBHRZI010000037.1"/>
</dbReference>
<reference evidence="3" key="1">
    <citation type="journal article" date="2019" name="Int. J. Syst. Evol. Microbiol.">
        <title>The Global Catalogue of Microorganisms (GCM) 10K type strain sequencing project: providing services to taxonomists for standard genome sequencing and annotation.</title>
        <authorList>
            <consortium name="The Broad Institute Genomics Platform"/>
            <consortium name="The Broad Institute Genome Sequencing Center for Infectious Disease"/>
            <person name="Wu L."/>
            <person name="Ma J."/>
        </authorList>
    </citation>
    <scope>NUCLEOTIDE SEQUENCE [LARGE SCALE GENOMIC DNA]</scope>
    <source>
        <strain evidence="3">CGMCC 4.7405</strain>
    </source>
</reference>
<proteinExistence type="predicted"/>
<keyword evidence="1" id="KW-0732">Signal</keyword>